<evidence type="ECO:0000256" key="3">
    <source>
        <dbReference type="ARBA" id="ARBA00022723"/>
    </source>
</evidence>
<dbReference type="PANTHER" id="PTHR33751:SF9">
    <property type="entry name" value="CYTOCHROME C4"/>
    <property type="match status" value="1"/>
</dbReference>
<evidence type="ECO:0000256" key="5">
    <source>
        <dbReference type="ARBA" id="ARBA00023004"/>
    </source>
</evidence>
<keyword evidence="1" id="KW-0813">Transport</keyword>
<protein>
    <submittedName>
        <fullName evidence="8">C-type cytochrome</fullName>
    </submittedName>
</protein>
<feature type="domain" description="Cytochrome c" evidence="7">
    <location>
        <begin position="44"/>
        <end position="122"/>
    </location>
</feature>
<dbReference type="InterPro" id="IPR036909">
    <property type="entry name" value="Cyt_c-like_dom_sf"/>
</dbReference>
<dbReference type="InterPro" id="IPR009056">
    <property type="entry name" value="Cyt_c-like_dom"/>
</dbReference>
<dbReference type="Proteomes" id="UP001143362">
    <property type="component" value="Unassembled WGS sequence"/>
</dbReference>
<dbReference type="PROSITE" id="PS51007">
    <property type="entry name" value="CYTC"/>
    <property type="match status" value="1"/>
</dbReference>
<dbReference type="SUPFAM" id="SSF46626">
    <property type="entry name" value="Cytochrome c"/>
    <property type="match status" value="1"/>
</dbReference>
<name>A0ABT3TF99_9GAMM</name>
<reference evidence="8" key="1">
    <citation type="submission" date="2019-02" db="EMBL/GenBank/DDBJ databases">
        <authorList>
            <person name="Li S.-H."/>
        </authorList>
    </citation>
    <scope>NUCLEOTIDE SEQUENCE</scope>
    <source>
        <strain evidence="8">IMCC14734</strain>
    </source>
</reference>
<dbReference type="Pfam" id="PF00034">
    <property type="entry name" value="Cytochrom_C"/>
    <property type="match status" value="1"/>
</dbReference>
<evidence type="ECO:0000313" key="8">
    <source>
        <dbReference type="EMBL" id="MCX2980495.1"/>
    </source>
</evidence>
<keyword evidence="2 6" id="KW-0349">Heme</keyword>
<dbReference type="PANTHER" id="PTHR33751">
    <property type="entry name" value="CBB3-TYPE CYTOCHROME C OXIDASE SUBUNIT FIXP"/>
    <property type="match status" value="1"/>
</dbReference>
<dbReference type="EMBL" id="SHNN01000001">
    <property type="protein sequence ID" value="MCX2980495.1"/>
    <property type="molecule type" value="Genomic_DNA"/>
</dbReference>
<keyword evidence="5 6" id="KW-0408">Iron</keyword>
<evidence type="ECO:0000313" key="9">
    <source>
        <dbReference type="Proteomes" id="UP001143362"/>
    </source>
</evidence>
<proteinExistence type="predicted"/>
<evidence type="ECO:0000256" key="4">
    <source>
        <dbReference type="ARBA" id="ARBA00022982"/>
    </source>
</evidence>
<comment type="caution">
    <text evidence="8">The sequence shown here is derived from an EMBL/GenBank/DDBJ whole genome shotgun (WGS) entry which is preliminary data.</text>
</comment>
<evidence type="ECO:0000259" key="7">
    <source>
        <dbReference type="PROSITE" id="PS51007"/>
    </source>
</evidence>
<accession>A0ABT3TF99</accession>
<gene>
    <name evidence="8" type="ORF">EYC98_06355</name>
</gene>
<evidence type="ECO:0000256" key="2">
    <source>
        <dbReference type="ARBA" id="ARBA00022617"/>
    </source>
</evidence>
<keyword evidence="4" id="KW-0249">Electron transport</keyword>
<dbReference type="InterPro" id="IPR050597">
    <property type="entry name" value="Cytochrome_c_Oxidase_Subunit"/>
</dbReference>
<keyword evidence="3 6" id="KW-0479">Metal-binding</keyword>
<evidence type="ECO:0000256" key="6">
    <source>
        <dbReference type="PROSITE-ProRule" id="PRU00433"/>
    </source>
</evidence>
<keyword evidence="9" id="KW-1185">Reference proteome</keyword>
<sequence length="122" mass="12424">MLTNEHDVDRVHRCDGECYEAWQAKTGGVVAVAAAAQAAKAAASPAELGKAAYQGCIACHGAGGEGGVGPQLAGQSAESIAGMLRQYKNGETRGAQSSLMWANAGMLSQADIDNLAAFVETL</sequence>
<evidence type="ECO:0000256" key="1">
    <source>
        <dbReference type="ARBA" id="ARBA00022448"/>
    </source>
</evidence>
<dbReference type="Gene3D" id="1.10.760.10">
    <property type="entry name" value="Cytochrome c-like domain"/>
    <property type="match status" value="1"/>
</dbReference>
<organism evidence="8 9">
    <name type="scientific">Candidatus Litorirhabdus singularis</name>
    <dbReference type="NCBI Taxonomy" id="2518993"/>
    <lineage>
        <taxon>Bacteria</taxon>
        <taxon>Pseudomonadati</taxon>
        <taxon>Pseudomonadota</taxon>
        <taxon>Gammaproteobacteria</taxon>
        <taxon>Cellvibrionales</taxon>
        <taxon>Halieaceae</taxon>
        <taxon>Candidatus Litorirhabdus</taxon>
    </lineage>
</organism>